<feature type="non-terminal residue" evidence="2">
    <location>
        <position position="135"/>
    </location>
</feature>
<dbReference type="AlphaFoldDB" id="A0A392RHW7"/>
<feature type="compositionally biased region" description="Polar residues" evidence="1">
    <location>
        <begin position="31"/>
        <end position="51"/>
    </location>
</feature>
<accession>A0A392RHW7</accession>
<organism evidence="2 3">
    <name type="scientific">Trifolium medium</name>
    <dbReference type="NCBI Taxonomy" id="97028"/>
    <lineage>
        <taxon>Eukaryota</taxon>
        <taxon>Viridiplantae</taxon>
        <taxon>Streptophyta</taxon>
        <taxon>Embryophyta</taxon>
        <taxon>Tracheophyta</taxon>
        <taxon>Spermatophyta</taxon>
        <taxon>Magnoliopsida</taxon>
        <taxon>eudicotyledons</taxon>
        <taxon>Gunneridae</taxon>
        <taxon>Pentapetalae</taxon>
        <taxon>rosids</taxon>
        <taxon>fabids</taxon>
        <taxon>Fabales</taxon>
        <taxon>Fabaceae</taxon>
        <taxon>Papilionoideae</taxon>
        <taxon>50 kb inversion clade</taxon>
        <taxon>NPAAA clade</taxon>
        <taxon>Hologalegina</taxon>
        <taxon>IRL clade</taxon>
        <taxon>Trifolieae</taxon>
        <taxon>Trifolium</taxon>
    </lineage>
</organism>
<proteinExistence type="predicted"/>
<dbReference type="Proteomes" id="UP000265520">
    <property type="component" value="Unassembled WGS sequence"/>
</dbReference>
<feature type="region of interest" description="Disordered" evidence="1">
    <location>
        <begin position="1"/>
        <end position="135"/>
    </location>
</feature>
<dbReference type="EMBL" id="LXQA010226339">
    <property type="protein sequence ID" value="MCI35722.1"/>
    <property type="molecule type" value="Genomic_DNA"/>
</dbReference>
<reference evidence="2 3" key="1">
    <citation type="journal article" date="2018" name="Front. Plant Sci.">
        <title>Red Clover (Trifolium pratense) and Zigzag Clover (T. medium) - A Picture of Genomic Similarities and Differences.</title>
        <authorList>
            <person name="Dluhosova J."/>
            <person name="Istvanek J."/>
            <person name="Nedelnik J."/>
            <person name="Repkova J."/>
        </authorList>
    </citation>
    <scope>NUCLEOTIDE SEQUENCE [LARGE SCALE GENOMIC DNA]</scope>
    <source>
        <strain evidence="3">cv. 10/8</strain>
        <tissue evidence="2">Leaf</tissue>
    </source>
</reference>
<feature type="compositionally biased region" description="Polar residues" evidence="1">
    <location>
        <begin position="84"/>
        <end position="119"/>
    </location>
</feature>
<comment type="caution">
    <text evidence="2">The sequence shown here is derived from an EMBL/GenBank/DDBJ whole genome shotgun (WGS) entry which is preliminary data.</text>
</comment>
<evidence type="ECO:0000256" key="1">
    <source>
        <dbReference type="SAM" id="MobiDB-lite"/>
    </source>
</evidence>
<protein>
    <submittedName>
        <fullName evidence="2">Uncharacterized protein</fullName>
    </submittedName>
</protein>
<evidence type="ECO:0000313" key="2">
    <source>
        <dbReference type="EMBL" id="MCI35722.1"/>
    </source>
</evidence>
<feature type="compositionally biased region" description="Basic residues" evidence="1">
    <location>
        <begin position="19"/>
        <end position="28"/>
    </location>
</feature>
<sequence length="135" mass="14228">VPAAMGVGNVPQPSTQAAKSKKVSKAQSKKPTSIVSQKTIVVKPTKSQPEGSDQVAVSGEGRGENQRNPKNKAGEMCDIPASHPVSSQKDIGINKESNTSLVASSQKDVSIENSSQPGTHTKRARDTSPEQYSFL</sequence>
<feature type="non-terminal residue" evidence="2">
    <location>
        <position position="1"/>
    </location>
</feature>
<name>A0A392RHW7_9FABA</name>
<evidence type="ECO:0000313" key="3">
    <source>
        <dbReference type="Proteomes" id="UP000265520"/>
    </source>
</evidence>
<keyword evidence="3" id="KW-1185">Reference proteome</keyword>
<feature type="compositionally biased region" description="Basic and acidic residues" evidence="1">
    <location>
        <begin position="61"/>
        <end position="75"/>
    </location>
</feature>